<dbReference type="Proteomes" id="UP001301012">
    <property type="component" value="Unassembled WGS sequence"/>
</dbReference>
<name>A0ABT7E8E2_9FIRM</name>
<gene>
    <name evidence="1" type="ORF">QOZ84_01650</name>
</gene>
<proteinExistence type="predicted"/>
<accession>A0ABT7E8E2</accession>
<evidence type="ECO:0008006" key="3">
    <source>
        <dbReference type="Google" id="ProtNLM"/>
    </source>
</evidence>
<dbReference type="EMBL" id="JASKYM010000001">
    <property type="protein sequence ID" value="MDK2562236.1"/>
    <property type="molecule type" value="Genomic_DNA"/>
</dbReference>
<comment type="caution">
    <text evidence="1">The sequence shown here is derived from an EMBL/GenBank/DDBJ whole genome shotgun (WGS) entry which is preliminary data.</text>
</comment>
<dbReference type="RefSeq" id="WP_284131218.1">
    <property type="nucleotide sequence ID" value="NZ_JASKYM010000001.1"/>
</dbReference>
<protein>
    <recommendedName>
        <fullName evidence="3">DUF4352 domain-containing protein</fullName>
    </recommendedName>
</protein>
<sequence length="84" mass="9560">MTLEKSTGEFGDIKFTTIVENTSKLDFKSLSYKVQYKDKEGVVIADDIIYLENFAPGAKQKVKLTPYEEGAENLVITTDWFETK</sequence>
<evidence type="ECO:0000313" key="1">
    <source>
        <dbReference type="EMBL" id="MDK2562236.1"/>
    </source>
</evidence>
<keyword evidence="2" id="KW-1185">Reference proteome</keyword>
<organism evidence="1 2">
    <name type="scientific">Romboutsia sedimentorum</name>
    <dbReference type="NCBI Taxonomy" id="1368474"/>
    <lineage>
        <taxon>Bacteria</taxon>
        <taxon>Bacillati</taxon>
        <taxon>Bacillota</taxon>
        <taxon>Clostridia</taxon>
        <taxon>Peptostreptococcales</taxon>
        <taxon>Peptostreptococcaceae</taxon>
        <taxon>Romboutsia</taxon>
    </lineage>
</organism>
<reference evidence="1 2" key="1">
    <citation type="submission" date="2023-05" db="EMBL/GenBank/DDBJ databases">
        <title>Rombocin, a short stable natural nisin variant, displays selective antimicrobial activity against Listeria monocytogenes and employs dual mode of action to kill target bacterial strains.</title>
        <authorList>
            <person name="Wambui J."/>
            <person name="Stephan R."/>
            <person name="Kuipers O.P."/>
        </authorList>
    </citation>
    <scope>NUCLEOTIDE SEQUENCE [LARGE SCALE GENOMIC DNA]</scope>
    <source>
        <strain evidence="1 2">RC002</strain>
    </source>
</reference>
<evidence type="ECO:0000313" key="2">
    <source>
        <dbReference type="Proteomes" id="UP001301012"/>
    </source>
</evidence>